<dbReference type="RefSeq" id="XP_022142613.1">
    <property type="nucleotide sequence ID" value="XM_022286921.1"/>
</dbReference>
<evidence type="ECO:0000259" key="8">
    <source>
        <dbReference type="PROSITE" id="PS51754"/>
    </source>
</evidence>
<reference evidence="10" key="1">
    <citation type="submission" date="2025-08" db="UniProtKB">
        <authorList>
            <consortium name="RefSeq"/>
        </authorList>
    </citation>
    <scope>IDENTIFICATION</scope>
    <source>
        <strain evidence="10">OHB3-1</strain>
    </source>
</reference>
<comment type="function">
    <text evidence="6">Transcriptional repressor that regulates multiple aspects of plant growth and development.</text>
</comment>
<dbReference type="AlphaFoldDB" id="A0A6J1CNP4"/>
<evidence type="ECO:0000256" key="4">
    <source>
        <dbReference type="ARBA" id="ARBA00023163"/>
    </source>
</evidence>
<keyword evidence="4 6" id="KW-0804">Transcription</keyword>
<feature type="domain" description="OVATE" evidence="8">
    <location>
        <begin position="99"/>
        <end position="158"/>
    </location>
</feature>
<evidence type="ECO:0000256" key="2">
    <source>
        <dbReference type="ARBA" id="ARBA00022491"/>
    </source>
</evidence>
<evidence type="ECO:0000256" key="1">
    <source>
        <dbReference type="ARBA" id="ARBA00004123"/>
    </source>
</evidence>
<sequence length="180" mass="19125">MSNFKKKKFPKSIFAPTAAGCGGCGKPKPSDIVEPDAKPSGAGAGHNPKPRSSSSSSGDRNGGISLEDEDCTSSTTTTISGLLLSPPPTTTIGGSIIAVEKNSDDPYEDFRDSMLQMIIEKKIYSTAGLQELLNCFLHLNSPFHHEIIVKAFTEIWDEFMSHSHGISDNSGRKPPSAGEG</sequence>
<keyword evidence="3 6" id="KW-0805">Transcription regulation</keyword>
<dbReference type="PANTHER" id="PTHR33057:SF70">
    <property type="entry name" value="TRANSCRIPTION REPRESSOR-RELATED"/>
    <property type="match status" value="1"/>
</dbReference>
<proteinExistence type="predicted"/>
<dbReference type="InterPro" id="IPR038933">
    <property type="entry name" value="Ovate"/>
</dbReference>
<evidence type="ECO:0000313" key="10">
    <source>
        <dbReference type="RefSeq" id="XP_022142613.1"/>
    </source>
</evidence>
<keyword evidence="9" id="KW-1185">Reference proteome</keyword>
<dbReference type="PANTHER" id="PTHR33057">
    <property type="entry name" value="TRANSCRIPTION REPRESSOR OFP7-RELATED"/>
    <property type="match status" value="1"/>
</dbReference>
<feature type="compositionally biased region" description="Low complexity" evidence="7">
    <location>
        <begin position="72"/>
        <end position="87"/>
    </location>
</feature>
<dbReference type="InterPro" id="IPR006458">
    <property type="entry name" value="Ovate_C"/>
</dbReference>
<gene>
    <name evidence="10" type="primary">LOC111012686</name>
</gene>
<dbReference type="NCBIfam" id="TIGR01568">
    <property type="entry name" value="A_thal_3678"/>
    <property type="match status" value="1"/>
</dbReference>
<evidence type="ECO:0000256" key="7">
    <source>
        <dbReference type="SAM" id="MobiDB-lite"/>
    </source>
</evidence>
<name>A0A6J1CNP4_MOMCH</name>
<evidence type="ECO:0000256" key="3">
    <source>
        <dbReference type="ARBA" id="ARBA00023015"/>
    </source>
</evidence>
<dbReference type="KEGG" id="mcha:111012686"/>
<evidence type="ECO:0000256" key="6">
    <source>
        <dbReference type="RuleBase" id="RU367028"/>
    </source>
</evidence>
<dbReference type="Proteomes" id="UP000504603">
    <property type="component" value="Unplaced"/>
</dbReference>
<dbReference type="OrthoDB" id="1928390at2759"/>
<organism evidence="9 10">
    <name type="scientific">Momordica charantia</name>
    <name type="common">Bitter gourd</name>
    <name type="synonym">Balsam pear</name>
    <dbReference type="NCBI Taxonomy" id="3673"/>
    <lineage>
        <taxon>Eukaryota</taxon>
        <taxon>Viridiplantae</taxon>
        <taxon>Streptophyta</taxon>
        <taxon>Embryophyta</taxon>
        <taxon>Tracheophyta</taxon>
        <taxon>Spermatophyta</taxon>
        <taxon>Magnoliopsida</taxon>
        <taxon>eudicotyledons</taxon>
        <taxon>Gunneridae</taxon>
        <taxon>Pentapetalae</taxon>
        <taxon>rosids</taxon>
        <taxon>fabids</taxon>
        <taxon>Cucurbitales</taxon>
        <taxon>Cucurbitaceae</taxon>
        <taxon>Momordiceae</taxon>
        <taxon>Momordica</taxon>
    </lineage>
</organism>
<evidence type="ECO:0000256" key="5">
    <source>
        <dbReference type="ARBA" id="ARBA00023242"/>
    </source>
</evidence>
<accession>A0A6J1CNP4</accession>
<feature type="region of interest" description="Disordered" evidence="7">
    <location>
        <begin position="1"/>
        <end position="87"/>
    </location>
</feature>
<dbReference type="PROSITE" id="PS51754">
    <property type="entry name" value="OVATE"/>
    <property type="match status" value="1"/>
</dbReference>
<keyword evidence="5 6" id="KW-0539">Nucleus</keyword>
<dbReference type="GeneID" id="111012686"/>
<comment type="subcellular location">
    <subcellularLocation>
        <location evidence="1 6">Nucleus</location>
    </subcellularLocation>
</comment>
<dbReference type="GO" id="GO:0005634">
    <property type="term" value="C:nucleus"/>
    <property type="evidence" value="ECO:0007669"/>
    <property type="project" value="UniProtKB-SubCell"/>
</dbReference>
<dbReference type="Pfam" id="PF04844">
    <property type="entry name" value="Ovate"/>
    <property type="match status" value="1"/>
</dbReference>
<feature type="compositionally biased region" description="Basic and acidic residues" evidence="7">
    <location>
        <begin position="28"/>
        <end position="37"/>
    </location>
</feature>
<evidence type="ECO:0000313" key="9">
    <source>
        <dbReference type="Proteomes" id="UP000504603"/>
    </source>
</evidence>
<feature type="compositionally biased region" description="Basic residues" evidence="7">
    <location>
        <begin position="1"/>
        <end position="10"/>
    </location>
</feature>
<dbReference type="GO" id="GO:0045892">
    <property type="term" value="P:negative regulation of DNA-templated transcription"/>
    <property type="evidence" value="ECO:0007669"/>
    <property type="project" value="UniProtKB-UniRule"/>
</dbReference>
<keyword evidence="2 6" id="KW-0678">Repressor</keyword>
<protein>
    <recommendedName>
        <fullName evidence="6">Transcription repressor</fullName>
    </recommendedName>
    <alternativeName>
        <fullName evidence="6">Ovate family protein</fullName>
    </alternativeName>
</protein>